<keyword evidence="7 12" id="KW-0067">ATP-binding</keyword>
<feature type="region of interest" description="Disordered" evidence="10">
    <location>
        <begin position="1"/>
        <end position="22"/>
    </location>
</feature>
<dbReference type="InterPro" id="IPR030679">
    <property type="entry name" value="ABC_ATPase_HisP-typ"/>
</dbReference>
<dbReference type="PIRSF" id="PIRSF039085">
    <property type="entry name" value="ABC_ATPase_HisP"/>
    <property type="match status" value="1"/>
</dbReference>
<keyword evidence="3" id="KW-0813">Transport</keyword>
<dbReference type="SUPFAM" id="SSF52540">
    <property type="entry name" value="P-loop containing nucleoside triphosphate hydrolases"/>
    <property type="match status" value="1"/>
</dbReference>
<keyword evidence="5" id="KW-0997">Cell inner membrane</keyword>
<evidence type="ECO:0000259" key="11">
    <source>
        <dbReference type="PROSITE" id="PS50893"/>
    </source>
</evidence>
<reference evidence="13" key="1">
    <citation type="submission" date="2016-10" db="EMBL/GenBank/DDBJ databases">
        <authorList>
            <person name="Varghese N."/>
            <person name="Submissions S."/>
        </authorList>
    </citation>
    <scope>NUCLEOTIDE SEQUENCE [LARGE SCALE GENOMIC DNA]</scope>
    <source>
        <strain evidence="13">LMG 24000</strain>
    </source>
</reference>
<dbReference type="PANTHER" id="PTHR43166:SF9">
    <property type="entry name" value="GLUTAMATE_ASPARTATE IMPORT ATP-BINDING PROTEIN GLTL"/>
    <property type="match status" value="1"/>
</dbReference>
<sequence>MTTKTDLNTLAPIPSQRDLSVEKQMKRGDPATMLGPRAGTAGEAPMVRFSGVTKRYGALTVLDELDLEIGRGEKVAIIGPSGSGKSTLLRVLMTLDPLTDGMIEVDGEPLMHMHKNGVLVPASLRHLRRVRSKIGMVFQSFNLFPHMTALANTIEAPIQVLGLSRKEATERARELLALVGLEDKCNHYPSQLSGGQQQRVAIARALAMRPKVMLFDEVTSALDPELCGEVLNVIRRLGSEHDLTMLMVTHQMGFAREFADRVCFFSEGKIIEQGPPQQFFASPQHERTQQFLRAVKEAI</sequence>
<dbReference type="CDD" id="cd03262">
    <property type="entry name" value="ABC_HisP_GlnQ"/>
    <property type="match status" value="1"/>
</dbReference>
<keyword evidence="8" id="KW-0029">Amino-acid transport</keyword>
<keyword evidence="13" id="KW-1185">Reference proteome</keyword>
<evidence type="ECO:0000256" key="7">
    <source>
        <dbReference type="ARBA" id="ARBA00022840"/>
    </source>
</evidence>
<dbReference type="InterPro" id="IPR027417">
    <property type="entry name" value="P-loop_NTPase"/>
</dbReference>
<name>A0A1H4HIL8_9BURK</name>
<accession>A0A1H4HIL8</accession>
<keyword evidence="6" id="KW-0547">Nucleotide-binding</keyword>
<evidence type="ECO:0000256" key="1">
    <source>
        <dbReference type="ARBA" id="ARBA00004202"/>
    </source>
</evidence>
<dbReference type="NCBIfam" id="TIGR03005">
    <property type="entry name" value="ectoine_ehuA"/>
    <property type="match status" value="1"/>
</dbReference>
<dbReference type="SMART" id="SM00382">
    <property type="entry name" value="AAA"/>
    <property type="match status" value="1"/>
</dbReference>
<dbReference type="PROSITE" id="PS50893">
    <property type="entry name" value="ABC_TRANSPORTER_2"/>
    <property type="match status" value="1"/>
</dbReference>
<evidence type="ECO:0000256" key="6">
    <source>
        <dbReference type="ARBA" id="ARBA00022741"/>
    </source>
</evidence>
<dbReference type="AlphaFoldDB" id="A0A1H4HIL8"/>
<dbReference type="InterPro" id="IPR003439">
    <property type="entry name" value="ABC_transporter-like_ATP-bd"/>
</dbReference>
<dbReference type="EMBL" id="FNRQ01000009">
    <property type="protein sequence ID" value="SEB21515.1"/>
    <property type="molecule type" value="Genomic_DNA"/>
</dbReference>
<dbReference type="InterPro" id="IPR003593">
    <property type="entry name" value="AAA+_ATPase"/>
</dbReference>
<dbReference type="InterPro" id="IPR050086">
    <property type="entry name" value="MetN_ABC_transporter-like"/>
</dbReference>
<comment type="subcellular location">
    <subcellularLocation>
        <location evidence="1">Cell membrane</location>
        <topology evidence="1">Peripheral membrane protein</topology>
    </subcellularLocation>
</comment>
<evidence type="ECO:0000256" key="9">
    <source>
        <dbReference type="ARBA" id="ARBA00023136"/>
    </source>
</evidence>
<dbReference type="InterPro" id="IPR017871">
    <property type="entry name" value="ABC_transporter-like_CS"/>
</dbReference>
<feature type="domain" description="ABC transporter" evidence="11">
    <location>
        <begin position="47"/>
        <end position="292"/>
    </location>
</feature>
<dbReference type="Proteomes" id="UP000198638">
    <property type="component" value="Unassembled WGS sequence"/>
</dbReference>
<organism evidence="12 13">
    <name type="scientific">Paraburkholderia sartisoli</name>
    <dbReference type="NCBI Taxonomy" id="83784"/>
    <lineage>
        <taxon>Bacteria</taxon>
        <taxon>Pseudomonadati</taxon>
        <taxon>Pseudomonadota</taxon>
        <taxon>Betaproteobacteria</taxon>
        <taxon>Burkholderiales</taxon>
        <taxon>Burkholderiaceae</taxon>
        <taxon>Paraburkholderia</taxon>
    </lineage>
</organism>
<dbReference type="GO" id="GO:0016887">
    <property type="term" value="F:ATP hydrolysis activity"/>
    <property type="evidence" value="ECO:0007669"/>
    <property type="project" value="InterPro"/>
</dbReference>
<evidence type="ECO:0000256" key="2">
    <source>
        <dbReference type="ARBA" id="ARBA00005417"/>
    </source>
</evidence>
<evidence type="ECO:0000313" key="13">
    <source>
        <dbReference type="Proteomes" id="UP000198638"/>
    </source>
</evidence>
<dbReference type="PROSITE" id="PS00211">
    <property type="entry name" value="ABC_TRANSPORTER_1"/>
    <property type="match status" value="1"/>
</dbReference>
<protein>
    <submittedName>
        <fullName evidence="12">Amino acid ABC transporter ATP-binding protein, PAAT family</fullName>
    </submittedName>
</protein>
<gene>
    <name evidence="12" type="ORF">SAMN05192564_109120</name>
</gene>
<dbReference type="STRING" id="83784.SAMN05192564_109120"/>
<evidence type="ECO:0000256" key="5">
    <source>
        <dbReference type="ARBA" id="ARBA00022519"/>
    </source>
</evidence>
<comment type="similarity">
    <text evidence="2">Belongs to the ABC transporter superfamily.</text>
</comment>
<dbReference type="PANTHER" id="PTHR43166">
    <property type="entry name" value="AMINO ACID IMPORT ATP-BINDING PROTEIN"/>
    <property type="match status" value="1"/>
</dbReference>
<evidence type="ECO:0000256" key="3">
    <source>
        <dbReference type="ARBA" id="ARBA00022448"/>
    </source>
</evidence>
<evidence type="ECO:0000256" key="8">
    <source>
        <dbReference type="ARBA" id="ARBA00022970"/>
    </source>
</evidence>
<dbReference type="GO" id="GO:0015424">
    <property type="term" value="F:ABC-type amino acid transporter activity"/>
    <property type="evidence" value="ECO:0007669"/>
    <property type="project" value="InterPro"/>
</dbReference>
<dbReference type="GO" id="GO:0005524">
    <property type="term" value="F:ATP binding"/>
    <property type="evidence" value="ECO:0007669"/>
    <property type="project" value="UniProtKB-KW"/>
</dbReference>
<evidence type="ECO:0000256" key="10">
    <source>
        <dbReference type="SAM" id="MobiDB-lite"/>
    </source>
</evidence>
<dbReference type="Pfam" id="PF00005">
    <property type="entry name" value="ABC_tran"/>
    <property type="match status" value="1"/>
</dbReference>
<evidence type="ECO:0000256" key="4">
    <source>
        <dbReference type="ARBA" id="ARBA00022475"/>
    </source>
</evidence>
<keyword evidence="9" id="KW-0472">Membrane</keyword>
<dbReference type="GO" id="GO:0005886">
    <property type="term" value="C:plasma membrane"/>
    <property type="evidence" value="ECO:0007669"/>
    <property type="project" value="UniProtKB-SubCell"/>
</dbReference>
<dbReference type="Gene3D" id="3.40.50.300">
    <property type="entry name" value="P-loop containing nucleotide triphosphate hydrolases"/>
    <property type="match status" value="1"/>
</dbReference>
<evidence type="ECO:0000313" key="12">
    <source>
        <dbReference type="EMBL" id="SEB21515.1"/>
    </source>
</evidence>
<proteinExistence type="inferred from homology"/>
<keyword evidence="4" id="KW-1003">Cell membrane</keyword>
<dbReference type="InterPro" id="IPR014343">
    <property type="entry name" value="Ectoine_EhuA"/>
</dbReference>